<dbReference type="OrthoDB" id="1161413at2"/>
<gene>
    <name evidence="2" type="ORF">DN068_12860</name>
</gene>
<dbReference type="Pfam" id="PF04965">
    <property type="entry name" value="GPW_gp25"/>
    <property type="match status" value="1"/>
</dbReference>
<keyword evidence="3" id="KW-1185">Reference proteome</keyword>
<dbReference type="Gene3D" id="3.10.450.40">
    <property type="match status" value="1"/>
</dbReference>
<proteinExistence type="predicted"/>
<evidence type="ECO:0000313" key="2">
    <source>
        <dbReference type="EMBL" id="PZF72744.1"/>
    </source>
</evidence>
<dbReference type="Proteomes" id="UP000248745">
    <property type="component" value="Unassembled WGS sequence"/>
</dbReference>
<protein>
    <recommendedName>
        <fullName evidence="1">IraD/Gp25-like domain-containing protein</fullName>
    </recommendedName>
</protein>
<evidence type="ECO:0000259" key="1">
    <source>
        <dbReference type="Pfam" id="PF04965"/>
    </source>
</evidence>
<sequence length="145" mass="16899">MNSNYKLPFNPTSLFCEDGKIATCRMEESIAQNIMLLITTRPGENRFDPDYGNAVWDTEFENATSEKDWERIFCASMATAIERYETRICKPEITVRVNHVEQTYDNKKFVEIKKKAVIRIKALLKENFETFHFATEIFLSPLSVD</sequence>
<evidence type="ECO:0000313" key="3">
    <source>
        <dbReference type="Proteomes" id="UP000248745"/>
    </source>
</evidence>
<feature type="domain" description="IraD/Gp25-like" evidence="1">
    <location>
        <begin position="25"/>
        <end position="107"/>
    </location>
</feature>
<name>A0A2W2AXL8_9BACT</name>
<accession>A0A2W2AXL8</accession>
<comment type="caution">
    <text evidence="2">The sequence shown here is derived from an EMBL/GenBank/DDBJ whole genome shotgun (WGS) entry which is preliminary data.</text>
</comment>
<dbReference type="AlphaFoldDB" id="A0A2W2AXL8"/>
<organism evidence="2 3">
    <name type="scientific">Taibaiella soli</name>
    <dbReference type="NCBI Taxonomy" id="1649169"/>
    <lineage>
        <taxon>Bacteria</taxon>
        <taxon>Pseudomonadati</taxon>
        <taxon>Bacteroidota</taxon>
        <taxon>Chitinophagia</taxon>
        <taxon>Chitinophagales</taxon>
        <taxon>Chitinophagaceae</taxon>
        <taxon>Taibaiella</taxon>
    </lineage>
</organism>
<dbReference type="SUPFAM" id="SSF160719">
    <property type="entry name" value="gpW/gp25-like"/>
    <property type="match status" value="1"/>
</dbReference>
<dbReference type="EMBL" id="QKTW01000017">
    <property type="protein sequence ID" value="PZF72744.1"/>
    <property type="molecule type" value="Genomic_DNA"/>
</dbReference>
<dbReference type="InterPro" id="IPR007048">
    <property type="entry name" value="IraD/Gp25-like"/>
</dbReference>
<reference evidence="2 3" key="1">
    <citation type="submission" date="2018-06" db="EMBL/GenBank/DDBJ databases">
        <title>Mucibacter soli gen. nov., sp. nov., a new member of the family Chitinophagaceae producing mucin.</title>
        <authorList>
            <person name="Kim M.-K."/>
            <person name="Park S."/>
            <person name="Kim T.-S."/>
            <person name="Joung Y."/>
            <person name="Han J.-H."/>
            <person name="Kim S.B."/>
        </authorList>
    </citation>
    <scope>NUCLEOTIDE SEQUENCE [LARGE SCALE GENOMIC DNA]</scope>
    <source>
        <strain evidence="2 3">R1-15</strain>
    </source>
</reference>